<accession>A0A388SBQ2</accession>
<keyword evidence="5" id="KW-0808">Transferase</keyword>
<dbReference type="EC" id="2.7.1.24" evidence="5 6"/>
<dbReference type="InterPro" id="IPR027417">
    <property type="entry name" value="P-loop_NTPase"/>
</dbReference>
<keyword evidence="2 5" id="KW-0547">Nucleotide-binding</keyword>
<name>A0A388SBQ2_9BURK</name>
<evidence type="ECO:0000256" key="3">
    <source>
        <dbReference type="ARBA" id="ARBA00022840"/>
    </source>
</evidence>
<comment type="pathway">
    <text evidence="5">Cofactor biosynthesis; coenzyme A biosynthesis; CoA from (R)-pantothenate: step 5/5.</text>
</comment>
<comment type="caution">
    <text evidence="7">The sequence shown here is derived from an EMBL/GenBank/DDBJ whole genome shotgun (WGS) entry which is preliminary data.</text>
</comment>
<dbReference type="SUPFAM" id="SSF52540">
    <property type="entry name" value="P-loop containing nucleoside triphosphate hydrolases"/>
    <property type="match status" value="1"/>
</dbReference>
<reference evidence="7 8" key="1">
    <citation type="journal article" date="2018" name="Int. J. Syst. Evol. Microbiol.">
        <title>Mesosutterella multiformis gen. nov., sp. nov., a member of the family Sutterellaceae and Sutterella megalosphaeroides sp. nov., isolated from human faeces.</title>
        <authorList>
            <person name="Sakamoto M."/>
            <person name="Ikeyama N."/>
            <person name="Kunihiro T."/>
            <person name="Iino T."/>
            <person name="Yuki M."/>
            <person name="Ohkuma M."/>
        </authorList>
    </citation>
    <scope>NUCLEOTIDE SEQUENCE [LARGE SCALE GENOMIC DNA]</scope>
    <source>
        <strain evidence="7 8">4NBBH2</strain>
    </source>
</reference>
<dbReference type="GO" id="GO:0005524">
    <property type="term" value="F:ATP binding"/>
    <property type="evidence" value="ECO:0007669"/>
    <property type="project" value="UniProtKB-UniRule"/>
</dbReference>
<evidence type="ECO:0000313" key="7">
    <source>
        <dbReference type="EMBL" id="GBO93063.1"/>
    </source>
</evidence>
<evidence type="ECO:0000256" key="6">
    <source>
        <dbReference type="NCBIfam" id="TIGR00152"/>
    </source>
</evidence>
<dbReference type="GO" id="GO:0004140">
    <property type="term" value="F:dephospho-CoA kinase activity"/>
    <property type="evidence" value="ECO:0007669"/>
    <property type="project" value="UniProtKB-UniRule"/>
</dbReference>
<dbReference type="GO" id="GO:0005737">
    <property type="term" value="C:cytoplasm"/>
    <property type="evidence" value="ECO:0007669"/>
    <property type="project" value="UniProtKB-SubCell"/>
</dbReference>
<sequence>MTNSKPWVLGLTGGIASGKTTVSDYLASKGCLVADADAESRSLTAPGGAAMPEIERIFGADFIRPDGAMNRAKMRELVFSNDAARRTLESIIHPLVRKALMEKIRTGAENSPYAVIAIPLFPSILQLRPILSRLLVIDCPTPLQCERLRSRSGLSREESLAIIRAQSRRWERIEEADDVIVNAGSLPELLSAADILHQRYLRAAEAA</sequence>
<feature type="binding site" evidence="5">
    <location>
        <begin position="16"/>
        <end position="21"/>
    </location>
    <ligand>
        <name>ATP</name>
        <dbReference type="ChEBI" id="CHEBI:30616"/>
    </ligand>
</feature>
<comment type="function">
    <text evidence="5">Catalyzes the phosphorylation of the 3'-hydroxyl group of dephosphocoenzyme A to form coenzyme A.</text>
</comment>
<comment type="catalytic activity">
    <reaction evidence="5">
        <text>3'-dephospho-CoA + ATP = ADP + CoA + H(+)</text>
        <dbReference type="Rhea" id="RHEA:18245"/>
        <dbReference type="ChEBI" id="CHEBI:15378"/>
        <dbReference type="ChEBI" id="CHEBI:30616"/>
        <dbReference type="ChEBI" id="CHEBI:57287"/>
        <dbReference type="ChEBI" id="CHEBI:57328"/>
        <dbReference type="ChEBI" id="CHEBI:456216"/>
        <dbReference type="EC" id="2.7.1.24"/>
    </reaction>
</comment>
<dbReference type="NCBIfam" id="TIGR00152">
    <property type="entry name" value="dephospho-CoA kinase"/>
    <property type="match status" value="1"/>
</dbReference>
<evidence type="ECO:0000313" key="8">
    <source>
        <dbReference type="Proteomes" id="UP000266091"/>
    </source>
</evidence>
<keyword evidence="5" id="KW-0963">Cytoplasm</keyword>
<keyword evidence="8" id="KW-1185">Reference proteome</keyword>
<dbReference type="GO" id="GO:0015937">
    <property type="term" value="P:coenzyme A biosynthetic process"/>
    <property type="evidence" value="ECO:0007669"/>
    <property type="project" value="UniProtKB-UniRule"/>
</dbReference>
<gene>
    <name evidence="5 7" type="primary">coaE</name>
    <name evidence="7" type="ORF">MESMUL_04170</name>
</gene>
<dbReference type="OrthoDB" id="9812943at2"/>
<dbReference type="EMBL" id="BGZJ01000001">
    <property type="protein sequence ID" value="GBO93063.1"/>
    <property type="molecule type" value="Genomic_DNA"/>
</dbReference>
<dbReference type="Pfam" id="PF01121">
    <property type="entry name" value="CoaE"/>
    <property type="match status" value="1"/>
</dbReference>
<keyword evidence="3 5" id="KW-0067">ATP-binding</keyword>
<proteinExistence type="inferred from homology"/>
<dbReference type="UniPathway" id="UPA00241">
    <property type="reaction ID" value="UER00356"/>
</dbReference>
<dbReference type="InterPro" id="IPR001977">
    <property type="entry name" value="Depp_CoAkinase"/>
</dbReference>
<comment type="similarity">
    <text evidence="1 5">Belongs to the CoaE family.</text>
</comment>
<dbReference type="Gene3D" id="3.40.50.300">
    <property type="entry name" value="P-loop containing nucleotide triphosphate hydrolases"/>
    <property type="match status" value="1"/>
</dbReference>
<evidence type="ECO:0000256" key="4">
    <source>
        <dbReference type="ARBA" id="ARBA00022993"/>
    </source>
</evidence>
<dbReference type="AlphaFoldDB" id="A0A388SBQ2"/>
<dbReference type="RefSeq" id="WP_116269528.1">
    <property type="nucleotide sequence ID" value="NZ_BGZJ01000001.1"/>
</dbReference>
<dbReference type="PANTHER" id="PTHR10695">
    <property type="entry name" value="DEPHOSPHO-COA KINASE-RELATED"/>
    <property type="match status" value="1"/>
</dbReference>
<dbReference type="HAMAP" id="MF_00376">
    <property type="entry name" value="Dephospho_CoA_kinase"/>
    <property type="match status" value="1"/>
</dbReference>
<protein>
    <recommendedName>
        <fullName evidence="5 6">Dephospho-CoA kinase</fullName>
        <ecNumber evidence="5 6">2.7.1.24</ecNumber>
    </recommendedName>
    <alternativeName>
        <fullName evidence="5">Dephosphocoenzyme A kinase</fullName>
    </alternativeName>
</protein>
<dbReference type="PANTHER" id="PTHR10695:SF46">
    <property type="entry name" value="BIFUNCTIONAL COENZYME A SYNTHASE-RELATED"/>
    <property type="match status" value="1"/>
</dbReference>
<evidence type="ECO:0000256" key="2">
    <source>
        <dbReference type="ARBA" id="ARBA00022741"/>
    </source>
</evidence>
<dbReference type="PROSITE" id="PS51219">
    <property type="entry name" value="DPCK"/>
    <property type="match status" value="1"/>
</dbReference>
<dbReference type="Proteomes" id="UP000266091">
    <property type="component" value="Unassembled WGS sequence"/>
</dbReference>
<evidence type="ECO:0000256" key="5">
    <source>
        <dbReference type="HAMAP-Rule" id="MF_00376"/>
    </source>
</evidence>
<dbReference type="CDD" id="cd02022">
    <property type="entry name" value="DPCK"/>
    <property type="match status" value="1"/>
</dbReference>
<keyword evidence="5 7" id="KW-0418">Kinase</keyword>
<organism evidence="7 8">
    <name type="scientific">Mesosutterella multiformis</name>
    <dbReference type="NCBI Taxonomy" id="2259133"/>
    <lineage>
        <taxon>Bacteria</taxon>
        <taxon>Pseudomonadati</taxon>
        <taxon>Pseudomonadota</taxon>
        <taxon>Betaproteobacteria</taxon>
        <taxon>Burkholderiales</taxon>
        <taxon>Sutterellaceae</taxon>
        <taxon>Mesosutterella</taxon>
    </lineage>
</organism>
<comment type="subcellular location">
    <subcellularLocation>
        <location evidence="5">Cytoplasm</location>
    </subcellularLocation>
</comment>
<evidence type="ECO:0000256" key="1">
    <source>
        <dbReference type="ARBA" id="ARBA00009018"/>
    </source>
</evidence>
<keyword evidence="4 5" id="KW-0173">Coenzyme A biosynthesis</keyword>